<evidence type="ECO:0000256" key="3">
    <source>
        <dbReference type="ARBA" id="ARBA00022490"/>
    </source>
</evidence>
<name>A0AAX4PEV9_9CHLO</name>
<dbReference type="EMBL" id="CP151509">
    <property type="protein sequence ID" value="WZN64500.1"/>
    <property type="molecule type" value="Genomic_DNA"/>
</dbReference>
<evidence type="ECO:0000313" key="13">
    <source>
        <dbReference type="Proteomes" id="UP001472866"/>
    </source>
</evidence>
<evidence type="ECO:0000256" key="11">
    <source>
        <dbReference type="SAM" id="MobiDB-lite"/>
    </source>
</evidence>
<dbReference type="GO" id="GO:0070740">
    <property type="term" value="F:tubulin-glutamic acid ligase activity"/>
    <property type="evidence" value="ECO:0007669"/>
    <property type="project" value="TreeGrafter"/>
</dbReference>
<keyword evidence="9" id="KW-0206">Cytoskeleton</keyword>
<gene>
    <name evidence="12" type="ORF">HKI87_09g60570</name>
</gene>
<dbReference type="PANTHER" id="PTHR12241">
    <property type="entry name" value="TUBULIN POLYGLUTAMYLASE"/>
    <property type="match status" value="1"/>
</dbReference>
<keyword evidence="5" id="KW-0493">Microtubule</keyword>
<dbReference type="Gene3D" id="3.30.470.20">
    <property type="entry name" value="ATP-grasp fold, B domain"/>
    <property type="match status" value="1"/>
</dbReference>
<evidence type="ECO:0000256" key="9">
    <source>
        <dbReference type="ARBA" id="ARBA00023212"/>
    </source>
</evidence>
<dbReference type="PROSITE" id="PS51221">
    <property type="entry name" value="TTL"/>
    <property type="match status" value="1"/>
</dbReference>
<reference evidence="12 13" key="1">
    <citation type="submission" date="2024-03" db="EMBL/GenBank/DDBJ databases">
        <title>Complete genome sequence of the green alga Chloropicon roscoffensis RCC1871.</title>
        <authorList>
            <person name="Lemieux C."/>
            <person name="Pombert J.-F."/>
            <person name="Otis C."/>
            <person name="Turmel M."/>
        </authorList>
    </citation>
    <scope>NUCLEOTIDE SEQUENCE [LARGE SCALE GENOMIC DNA]</scope>
    <source>
        <strain evidence="12 13">RCC1871</strain>
    </source>
</reference>
<evidence type="ECO:0000256" key="6">
    <source>
        <dbReference type="ARBA" id="ARBA00022741"/>
    </source>
</evidence>
<dbReference type="InterPro" id="IPR004344">
    <property type="entry name" value="TTL/TTLL_fam"/>
</dbReference>
<keyword evidence="7" id="KW-0067">ATP-binding</keyword>
<accession>A0AAX4PEV9</accession>
<dbReference type="Pfam" id="PF03133">
    <property type="entry name" value="TTL"/>
    <property type="match status" value="1"/>
</dbReference>
<dbReference type="GO" id="GO:0036064">
    <property type="term" value="C:ciliary basal body"/>
    <property type="evidence" value="ECO:0007669"/>
    <property type="project" value="TreeGrafter"/>
</dbReference>
<evidence type="ECO:0000256" key="1">
    <source>
        <dbReference type="ARBA" id="ARBA00004120"/>
    </source>
</evidence>
<dbReference type="GO" id="GO:0005874">
    <property type="term" value="C:microtubule"/>
    <property type="evidence" value="ECO:0007669"/>
    <property type="project" value="UniProtKB-KW"/>
</dbReference>
<evidence type="ECO:0000313" key="12">
    <source>
        <dbReference type="EMBL" id="WZN64500.1"/>
    </source>
</evidence>
<keyword evidence="8" id="KW-0969">Cilium</keyword>
<feature type="region of interest" description="Disordered" evidence="11">
    <location>
        <begin position="426"/>
        <end position="470"/>
    </location>
</feature>
<evidence type="ECO:0000256" key="10">
    <source>
        <dbReference type="ARBA" id="ARBA00023273"/>
    </source>
</evidence>
<proteinExistence type="inferred from homology"/>
<comment type="subcellular location">
    <subcellularLocation>
        <location evidence="1">Cytoplasm</location>
        <location evidence="1">Cytoskeleton</location>
        <location evidence="1">Cilium basal body</location>
    </subcellularLocation>
</comment>
<keyword evidence="6" id="KW-0547">Nucleotide-binding</keyword>
<evidence type="ECO:0000256" key="5">
    <source>
        <dbReference type="ARBA" id="ARBA00022701"/>
    </source>
</evidence>
<organism evidence="12 13">
    <name type="scientific">Chloropicon roscoffensis</name>
    <dbReference type="NCBI Taxonomy" id="1461544"/>
    <lineage>
        <taxon>Eukaryota</taxon>
        <taxon>Viridiplantae</taxon>
        <taxon>Chlorophyta</taxon>
        <taxon>Chloropicophyceae</taxon>
        <taxon>Chloropicales</taxon>
        <taxon>Chloropicaceae</taxon>
        <taxon>Chloropicon</taxon>
    </lineage>
</organism>
<sequence length="470" mass="54313">MVLSGGGGGSMYVLKDRVFNVKWRSDFDKACVVVNFERRGWHKWKESDQDDWNIWWASVYSTKQVFSSDSHVRLGDHQLINHFPNHYEITRKDLMVKNVKRYRKELQREGRDTSVLDFVPTTFVLPGDYALFAEEYRRKPNTTWILKPSARAQGKGIFLINKLSQVRKWYATQWPGAVKVNSSDAYVVSRYIQNPLLVGGKKFDLRLYVCVRSYRPLQAYKSSLCFARFCNFKYTEDEDDLDNAFVHLTNVAVQKHSDQYNENHGSKWPLESLKFYLKTNYGLKRTNKLMEDIDSLIVHTLKACQAVMINDRHCFELYGYDIIVDDALKPWLIEVNASPSLSATTDADRSLKFQLINDTLKCVAPRQWHTKQARGSGHHHHHQPSSSSPSSAAASPPNFLQGSPSPLAHHGSFTLLYDEVSQQQERLRLRREQEREQSDRPRWSTWGSSASVSGREPGRRSMSARGSFRH</sequence>
<evidence type="ECO:0000256" key="7">
    <source>
        <dbReference type="ARBA" id="ARBA00022840"/>
    </source>
</evidence>
<dbReference type="Proteomes" id="UP001472866">
    <property type="component" value="Chromosome 09"/>
</dbReference>
<dbReference type="SUPFAM" id="SSF56059">
    <property type="entry name" value="Glutathione synthetase ATP-binding domain-like"/>
    <property type="match status" value="1"/>
</dbReference>
<keyword evidence="13" id="KW-1185">Reference proteome</keyword>
<comment type="similarity">
    <text evidence="2">Belongs to the tubulin polyglutamylase family.</text>
</comment>
<feature type="compositionally biased region" description="Basic residues" evidence="11">
    <location>
        <begin position="369"/>
        <end position="383"/>
    </location>
</feature>
<dbReference type="GO" id="GO:0015631">
    <property type="term" value="F:tubulin binding"/>
    <property type="evidence" value="ECO:0007669"/>
    <property type="project" value="TreeGrafter"/>
</dbReference>
<evidence type="ECO:0000256" key="4">
    <source>
        <dbReference type="ARBA" id="ARBA00022598"/>
    </source>
</evidence>
<dbReference type="GO" id="GO:0005524">
    <property type="term" value="F:ATP binding"/>
    <property type="evidence" value="ECO:0007669"/>
    <property type="project" value="UniProtKB-KW"/>
</dbReference>
<keyword evidence="10" id="KW-0966">Cell projection</keyword>
<dbReference type="AlphaFoldDB" id="A0AAX4PEV9"/>
<feature type="compositionally biased region" description="Low complexity" evidence="11">
    <location>
        <begin position="384"/>
        <end position="397"/>
    </location>
</feature>
<dbReference type="GO" id="GO:0000226">
    <property type="term" value="P:microtubule cytoskeleton organization"/>
    <property type="evidence" value="ECO:0007669"/>
    <property type="project" value="TreeGrafter"/>
</dbReference>
<evidence type="ECO:0000256" key="8">
    <source>
        <dbReference type="ARBA" id="ARBA00023069"/>
    </source>
</evidence>
<keyword evidence="4" id="KW-0436">Ligase</keyword>
<feature type="compositionally biased region" description="Basic and acidic residues" evidence="11">
    <location>
        <begin position="426"/>
        <end position="442"/>
    </location>
</feature>
<feature type="region of interest" description="Disordered" evidence="11">
    <location>
        <begin position="369"/>
        <end position="405"/>
    </location>
</feature>
<protein>
    <submittedName>
        <fullName evidence="12">Tubulin polyglutamylase</fullName>
    </submittedName>
</protein>
<dbReference type="PANTHER" id="PTHR12241:SF31">
    <property type="entry name" value="POLYGLUTAMYLASE COMPLEX SUBUNIT TTLL1"/>
    <property type="match status" value="1"/>
</dbReference>
<keyword evidence="3" id="KW-0963">Cytoplasm</keyword>
<evidence type="ECO:0000256" key="2">
    <source>
        <dbReference type="ARBA" id="ARBA00006118"/>
    </source>
</evidence>